<organism evidence="2 3">
    <name type="scientific">Mycena metata</name>
    <dbReference type="NCBI Taxonomy" id="1033252"/>
    <lineage>
        <taxon>Eukaryota</taxon>
        <taxon>Fungi</taxon>
        <taxon>Dikarya</taxon>
        <taxon>Basidiomycota</taxon>
        <taxon>Agaricomycotina</taxon>
        <taxon>Agaricomycetes</taxon>
        <taxon>Agaricomycetidae</taxon>
        <taxon>Agaricales</taxon>
        <taxon>Marasmiineae</taxon>
        <taxon>Mycenaceae</taxon>
        <taxon>Mycena</taxon>
    </lineage>
</organism>
<accession>A0AAD7MVG6</accession>
<protein>
    <submittedName>
        <fullName evidence="2">Uncharacterized protein</fullName>
    </submittedName>
</protein>
<evidence type="ECO:0000313" key="2">
    <source>
        <dbReference type="EMBL" id="KAJ7734475.1"/>
    </source>
</evidence>
<proteinExistence type="predicted"/>
<keyword evidence="3" id="KW-1185">Reference proteome</keyword>
<dbReference type="Proteomes" id="UP001215598">
    <property type="component" value="Unassembled WGS sequence"/>
</dbReference>
<dbReference type="EMBL" id="JARKIB010000132">
    <property type="protein sequence ID" value="KAJ7734475.1"/>
    <property type="molecule type" value="Genomic_DNA"/>
</dbReference>
<sequence length="192" mass="21429">MQMAYFWAAQPYLHIQMTRKTAILYDPVWEQRLRDRDTPVAFFSGNAAYRNEPRRDRDPGQNKQRNGAPVTVTVAPIQGRTVREHPPSGMRLPRPKYAPADPKQQAGVNICPKLLVLRRSGSVAVQFAEPNPGSSSGVTNFKNLLNLFGPVRTWVLHIHTLDIAGHLELNSLSDWVPKLFAAGPGTNEPGKE</sequence>
<reference evidence="2" key="1">
    <citation type="submission" date="2023-03" db="EMBL/GenBank/DDBJ databases">
        <title>Massive genome expansion in bonnet fungi (Mycena s.s.) driven by repeated elements and novel gene families across ecological guilds.</title>
        <authorList>
            <consortium name="Lawrence Berkeley National Laboratory"/>
            <person name="Harder C.B."/>
            <person name="Miyauchi S."/>
            <person name="Viragh M."/>
            <person name="Kuo A."/>
            <person name="Thoen E."/>
            <person name="Andreopoulos B."/>
            <person name="Lu D."/>
            <person name="Skrede I."/>
            <person name="Drula E."/>
            <person name="Henrissat B."/>
            <person name="Morin E."/>
            <person name="Kohler A."/>
            <person name="Barry K."/>
            <person name="LaButti K."/>
            <person name="Morin E."/>
            <person name="Salamov A."/>
            <person name="Lipzen A."/>
            <person name="Mereny Z."/>
            <person name="Hegedus B."/>
            <person name="Baldrian P."/>
            <person name="Stursova M."/>
            <person name="Weitz H."/>
            <person name="Taylor A."/>
            <person name="Grigoriev I.V."/>
            <person name="Nagy L.G."/>
            <person name="Martin F."/>
            <person name="Kauserud H."/>
        </authorList>
    </citation>
    <scope>NUCLEOTIDE SEQUENCE</scope>
    <source>
        <strain evidence="2">CBHHK182m</strain>
    </source>
</reference>
<dbReference type="AlphaFoldDB" id="A0AAD7MVG6"/>
<feature type="region of interest" description="Disordered" evidence="1">
    <location>
        <begin position="44"/>
        <end position="69"/>
    </location>
</feature>
<gene>
    <name evidence="2" type="ORF">B0H16DRAFT_1467601</name>
</gene>
<name>A0AAD7MVG6_9AGAR</name>
<feature type="compositionally biased region" description="Basic and acidic residues" evidence="1">
    <location>
        <begin position="51"/>
        <end position="60"/>
    </location>
</feature>
<evidence type="ECO:0000313" key="3">
    <source>
        <dbReference type="Proteomes" id="UP001215598"/>
    </source>
</evidence>
<evidence type="ECO:0000256" key="1">
    <source>
        <dbReference type="SAM" id="MobiDB-lite"/>
    </source>
</evidence>
<comment type="caution">
    <text evidence="2">The sequence shown here is derived from an EMBL/GenBank/DDBJ whole genome shotgun (WGS) entry which is preliminary data.</text>
</comment>